<accession>A0A8B6G6N3</accession>
<dbReference type="EMBL" id="UYJE01007947">
    <property type="protein sequence ID" value="VDI59528.1"/>
    <property type="molecule type" value="Genomic_DNA"/>
</dbReference>
<evidence type="ECO:0000256" key="1">
    <source>
        <dbReference type="SAM" id="MobiDB-lite"/>
    </source>
</evidence>
<organism evidence="2 3">
    <name type="scientific">Mytilus galloprovincialis</name>
    <name type="common">Mediterranean mussel</name>
    <dbReference type="NCBI Taxonomy" id="29158"/>
    <lineage>
        <taxon>Eukaryota</taxon>
        <taxon>Metazoa</taxon>
        <taxon>Spiralia</taxon>
        <taxon>Lophotrochozoa</taxon>
        <taxon>Mollusca</taxon>
        <taxon>Bivalvia</taxon>
        <taxon>Autobranchia</taxon>
        <taxon>Pteriomorphia</taxon>
        <taxon>Mytilida</taxon>
        <taxon>Mytiloidea</taxon>
        <taxon>Mytilidae</taxon>
        <taxon>Mytilinae</taxon>
        <taxon>Mytilus</taxon>
    </lineage>
</organism>
<feature type="non-terminal residue" evidence="2">
    <location>
        <position position="127"/>
    </location>
</feature>
<proteinExistence type="predicted"/>
<feature type="compositionally biased region" description="Polar residues" evidence="1">
    <location>
        <begin position="117"/>
        <end position="127"/>
    </location>
</feature>
<keyword evidence="3" id="KW-1185">Reference proteome</keyword>
<feature type="region of interest" description="Disordered" evidence="1">
    <location>
        <begin position="31"/>
        <end position="59"/>
    </location>
</feature>
<name>A0A8B6G6N3_MYTGA</name>
<gene>
    <name evidence="2" type="ORF">MGAL_10B001963</name>
</gene>
<feature type="region of interest" description="Disordered" evidence="1">
    <location>
        <begin position="108"/>
        <end position="127"/>
    </location>
</feature>
<reference evidence="2" key="1">
    <citation type="submission" date="2018-11" db="EMBL/GenBank/DDBJ databases">
        <authorList>
            <person name="Alioto T."/>
            <person name="Alioto T."/>
        </authorList>
    </citation>
    <scope>NUCLEOTIDE SEQUENCE</scope>
</reference>
<dbReference type="AlphaFoldDB" id="A0A8B6G6N3"/>
<protein>
    <submittedName>
        <fullName evidence="2">Uncharacterized protein</fullName>
    </submittedName>
</protein>
<sequence>MLEMKNLIEPMCNEAYLLNNQTPDITQLKEYKPKEGDGAGNQNHGETATLETEETASGEERSAFFRAVRDPVRLKFVEAFEREKRDQRRIKMRQVKIKKQFEEFHNQAVGEKKCKSPNPTIQVTERN</sequence>
<comment type="caution">
    <text evidence="2">The sequence shown here is derived from an EMBL/GenBank/DDBJ whole genome shotgun (WGS) entry which is preliminary data.</text>
</comment>
<evidence type="ECO:0000313" key="2">
    <source>
        <dbReference type="EMBL" id="VDI59528.1"/>
    </source>
</evidence>
<evidence type="ECO:0000313" key="3">
    <source>
        <dbReference type="Proteomes" id="UP000596742"/>
    </source>
</evidence>
<dbReference type="Proteomes" id="UP000596742">
    <property type="component" value="Unassembled WGS sequence"/>
</dbReference>